<protein>
    <submittedName>
        <fullName evidence="2">Uncharacterized protein</fullName>
    </submittedName>
</protein>
<reference evidence="2" key="1">
    <citation type="journal article" date="2010" name="Science">
        <title>Plasticity of animal genome architecture unmasked by rapid evolution of a pelagic tunicate.</title>
        <authorList>
            <person name="Denoeud F."/>
            <person name="Henriet S."/>
            <person name="Mungpakdee S."/>
            <person name="Aury J.M."/>
            <person name="Da Silva C."/>
            <person name="Brinkmann H."/>
            <person name="Mikhaleva J."/>
            <person name="Olsen L.C."/>
            <person name="Jubin C."/>
            <person name="Canestro C."/>
            <person name="Bouquet J.M."/>
            <person name="Danks G."/>
            <person name="Poulain J."/>
            <person name="Campsteijn C."/>
            <person name="Adamski M."/>
            <person name="Cross I."/>
            <person name="Yadetie F."/>
            <person name="Muffato M."/>
            <person name="Louis A."/>
            <person name="Butcher S."/>
            <person name="Tsagkogeorga G."/>
            <person name="Konrad A."/>
            <person name="Singh S."/>
            <person name="Jensen M.F."/>
            <person name="Cong E.H."/>
            <person name="Eikeseth-Otteraa H."/>
            <person name="Noel B."/>
            <person name="Anthouard V."/>
            <person name="Porcel B.M."/>
            <person name="Kachouri-Lafond R."/>
            <person name="Nishino A."/>
            <person name="Ugolini M."/>
            <person name="Chourrout P."/>
            <person name="Nishida H."/>
            <person name="Aasland R."/>
            <person name="Huzurbazar S."/>
            <person name="Westhof E."/>
            <person name="Delsuc F."/>
            <person name="Lehrach H."/>
            <person name="Reinhardt R."/>
            <person name="Weissenbach J."/>
            <person name="Roy S.W."/>
            <person name="Artiguenave F."/>
            <person name="Postlethwait J.H."/>
            <person name="Manak J.R."/>
            <person name="Thompson E.M."/>
            <person name="Jaillon O."/>
            <person name="Du Pasquier L."/>
            <person name="Boudinot P."/>
            <person name="Liberles D.A."/>
            <person name="Volff J.N."/>
            <person name="Philippe H."/>
            <person name="Lenhard B."/>
            <person name="Roest Crollius H."/>
            <person name="Wincker P."/>
            <person name="Chourrout D."/>
        </authorList>
    </citation>
    <scope>NUCLEOTIDE SEQUENCE [LARGE SCALE GENOMIC DNA]</scope>
</reference>
<keyword evidence="1" id="KW-0472">Membrane</keyword>
<keyword evidence="1" id="KW-1133">Transmembrane helix</keyword>
<sequence length="556" mass="64304">MNVKATCTNCKCVGKLRKQNQEVILVPFLDSLFQKEDEALKRYKTGFLAQHGFATALQKLNFVILGTLFWVTVMLIANFISLEKSKFKPGVGSHCVWEYKKCSSDFDWNLCASSMYDCGDMESDNYGRFIFTAPQKNQISSNSEQSLVVFSNSQNKANENLCLFTAHVSNNICENLCFSSDFSYDPDENNDSIYNHQKNAECKNICISASDLEIKEDCPLQKRCPNGCPCPGYKCLEDILDFDLAGVHFGRNDFWNSSMSFYKISLQQNFDSLRFDPLTMPAIDNYCIVSFQGDFFIIQASLLYNKLTLHKIHKNGFIEKLSEDFAKVQIIFGETTFGTSNKICRRGIYKNKEERIIFCSSNESRGICHSYAIKENNVFLTEIYNRPESTISSLLKNNGVFGLTFNNKLTTVKMENCYQTVSITSFDGQEKSGNHKWTHQQVNFPKYFRDKTFSKKDIFLNIILISAFSDNEGMIFVTRNEYLHPHEKESTILFHRIYRNNWFYLGRYVFIRRNQAIDFTSVFMFQGQFLLYERVRKCTIGWTGPFSYCFNLLTLP</sequence>
<proteinExistence type="predicted"/>
<feature type="transmembrane region" description="Helical" evidence="1">
    <location>
        <begin position="60"/>
        <end position="80"/>
    </location>
</feature>
<keyword evidence="1" id="KW-0812">Transmembrane</keyword>
<dbReference type="Proteomes" id="UP000011014">
    <property type="component" value="Unassembled WGS sequence"/>
</dbReference>
<gene>
    <name evidence="2" type="ORF">GSOID_T00027749001</name>
</gene>
<dbReference type="AlphaFoldDB" id="E4Z644"/>
<organism evidence="2">
    <name type="scientific">Oikopleura dioica</name>
    <name type="common">Tunicate</name>
    <dbReference type="NCBI Taxonomy" id="34765"/>
    <lineage>
        <taxon>Eukaryota</taxon>
        <taxon>Metazoa</taxon>
        <taxon>Chordata</taxon>
        <taxon>Tunicata</taxon>
        <taxon>Appendicularia</taxon>
        <taxon>Copelata</taxon>
        <taxon>Oikopleuridae</taxon>
        <taxon>Oikopleura</taxon>
    </lineage>
</organism>
<evidence type="ECO:0000313" key="2">
    <source>
        <dbReference type="EMBL" id="CBY43172.1"/>
    </source>
</evidence>
<feature type="non-terminal residue" evidence="2">
    <location>
        <position position="556"/>
    </location>
</feature>
<name>E4Z644_OIKDI</name>
<dbReference type="EMBL" id="FN657915">
    <property type="protein sequence ID" value="CBY43172.1"/>
    <property type="molecule type" value="Genomic_DNA"/>
</dbReference>
<evidence type="ECO:0000256" key="1">
    <source>
        <dbReference type="SAM" id="Phobius"/>
    </source>
</evidence>
<accession>E4Z644</accession>